<name>A0A1J5TFT2_9ZZZZ</name>
<accession>A0A1J5TFT2</accession>
<feature type="compositionally biased region" description="Polar residues" evidence="1">
    <location>
        <begin position="36"/>
        <end position="47"/>
    </location>
</feature>
<gene>
    <name evidence="2" type="ORF">GALL_07260</name>
</gene>
<evidence type="ECO:0000256" key="1">
    <source>
        <dbReference type="SAM" id="MobiDB-lite"/>
    </source>
</evidence>
<feature type="region of interest" description="Disordered" evidence="1">
    <location>
        <begin position="1"/>
        <end position="47"/>
    </location>
</feature>
<reference evidence="2" key="1">
    <citation type="submission" date="2016-10" db="EMBL/GenBank/DDBJ databases">
        <title>Sequence of Gallionella enrichment culture.</title>
        <authorList>
            <person name="Poehlein A."/>
            <person name="Muehling M."/>
            <person name="Daniel R."/>
        </authorList>
    </citation>
    <scope>NUCLEOTIDE SEQUENCE</scope>
</reference>
<sequence length="47" mass="5417">MPHSHHSSRDKDTKKKPLMTPKEKRAAKHAKKHSQDVQPLITQPVTH</sequence>
<dbReference type="EMBL" id="MLJW01000001">
    <property type="protein sequence ID" value="OIR19842.1"/>
    <property type="molecule type" value="Genomic_DNA"/>
</dbReference>
<comment type="caution">
    <text evidence="2">The sequence shown here is derived from an EMBL/GenBank/DDBJ whole genome shotgun (WGS) entry which is preliminary data.</text>
</comment>
<dbReference type="AlphaFoldDB" id="A0A1J5TFT2"/>
<organism evidence="2">
    <name type="scientific">mine drainage metagenome</name>
    <dbReference type="NCBI Taxonomy" id="410659"/>
    <lineage>
        <taxon>unclassified sequences</taxon>
        <taxon>metagenomes</taxon>
        <taxon>ecological metagenomes</taxon>
    </lineage>
</organism>
<protein>
    <submittedName>
        <fullName evidence="2">Uncharacterized protein</fullName>
    </submittedName>
</protein>
<evidence type="ECO:0000313" key="2">
    <source>
        <dbReference type="EMBL" id="OIR19842.1"/>
    </source>
</evidence>
<proteinExistence type="predicted"/>